<evidence type="ECO:0000313" key="6">
    <source>
        <dbReference type="Proteomes" id="UP001058626"/>
    </source>
</evidence>
<dbReference type="PANTHER" id="PTHR22754:SF32">
    <property type="entry name" value="DISCO-INTERACTING PROTEIN 2"/>
    <property type="match status" value="1"/>
</dbReference>
<dbReference type="InterPro" id="IPR020845">
    <property type="entry name" value="AMP-binding_CS"/>
</dbReference>
<dbReference type="AlphaFoldDB" id="A0A9N7LWK4"/>
<gene>
    <name evidence="5" type="ORF">NJB1907Z4_C51180</name>
</gene>
<accession>A0A9N7LWK4</accession>
<dbReference type="GO" id="GO:0005886">
    <property type="term" value="C:plasma membrane"/>
    <property type="evidence" value="ECO:0007669"/>
    <property type="project" value="TreeGrafter"/>
</dbReference>
<dbReference type="InterPro" id="IPR000873">
    <property type="entry name" value="AMP-dep_synth/lig_dom"/>
</dbReference>
<dbReference type="Gene3D" id="3.30.300.30">
    <property type="match status" value="1"/>
</dbReference>
<dbReference type="Pfam" id="PF00501">
    <property type="entry name" value="AMP-binding"/>
    <property type="match status" value="1"/>
</dbReference>
<evidence type="ECO:0000259" key="4">
    <source>
        <dbReference type="Pfam" id="PF00501"/>
    </source>
</evidence>
<dbReference type="PROSITE" id="PS00455">
    <property type="entry name" value="AMP_BINDING"/>
    <property type="match status" value="1"/>
</dbReference>
<name>A0A9N7LWK4_9MYCO</name>
<proteinExistence type="inferred from homology"/>
<protein>
    <submittedName>
        <fullName evidence="5">Fatty-acyl-CoA synthase</fullName>
    </submittedName>
</protein>
<keyword evidence="6" id="KW-1185">Reference proteome</keyword>
<keyword evidence="3" id="KW-0443">Lipid metabolism</keyword>
<dbReference type="Proteomes" id="UP001058626">
    <property type="component" value="Chromosome"/>
</dbReference>
<keyword evidence="2" id="KW-0276">Fatty acid metabolism</keyword>
<dbReference type="NCBIfam" id="NF005850">
    <property type="entry name" value="PRK07768.1"/>
    <property type="match status" value="1"/>
</dbReference>
<evidence type="ECO:0000256" key="1">
    <source>
        <dbReference type="ARBA" id="ARBA00006432"/>
    </source>
</evidence>
<evidence type="ECO:0000256" key="3">
    <source>
        <dbReference type="ARBA" id="ARBA00023098"/>
    </source>
</evidence>
<dbReference type="GO" id="GO:0006633">
    <property type="term" value="P:fatty acid biosynthetic process"/>
    <property type="evidence" value="ECO:0007669"/>
    <property type="project" value="TreeGrafter"/>
</dbReference>
<dbReference type="InterPro" id="IPR042099">
    <property type="entry name" value="ANL_N_sf"/>
</dbReference>
<evidence type="ECO:0000256" key="2">
    <source>
        <dbReference type="ARBA" id="ARBA00022832"/>
    </source>
</evidence>
<dbReference type="PANTHER" id="PTHR22754">
    <property type="entry name" value="DISCO-INTERACTING PROTEIN 2 DIP2 -RELATED"/>
    <property type="match status" value="1"/>
</dbReference>
<dbReference type="InterPro" id="IPR045851">
    <property type="entry name" value="AMP-bd_C_sf"/>
</dbReference>
<comment type="similarity">
    <text evidence="1">Belongs to the ATP-dependent AMP-binding enzyme family.</text>
</comment>
<dbReference type="Gene3D" id="3.40.50.12780">
    <property type="entry name" value="N-terminal domain of ligase-like"/>
    <property type="match status" value="1"/>
</dbReference>
<dbReference type="SUPFAM" id="SSF56801">
    <property type="entry name" value="Acetyl-CoA synthetase-like"/>
    <property type="match status" value="1"/>
</dbReference>
<sequence>MGSGRNMSRFTDAIATTASNSPRGLHFGAAGGLRFASWRDIHQTAVRVAGRLSAEGVTRGSRVTVLAARPEDVAPVVQGIWRLGAAMTMLQQPTSQADLAGWHAGTLRALALLDTRWVVIGEPFLAAAETLRAAGYRVIEIGESWPELAATEEPTGEDDVALYQLTSGSTGDPKAVAITHGNLFADVAAMTAEVHLDPEVDITASWLPLSHDMGLIAYPISPMFAGNGAVYITPTEFVVSPLKWMQILTERRATITAAPNFAYSIISRRLSAIEDGTYDLGALRCVVTGAEPIDPATMAEFARQAGRFGLRHTALGAAYGLAEATVAVSFSPVDNPLTTESVRVEELENRGLALPACSCGGAKQFVTLGPPMSGVEVRIVAADGSNLPPRRMGEIAIAGDAVARHYLTTDGEVAAVDPDGWLFTGDLGYLTEGGEIVVCGRRKNVIIVAGRNIFPADIERLAASVHGIRRGGVVAFGVTLADRREEIRIVAETVADPSIEDGRELRRQIAQNVRGATGLSPTVLLVGKGNVPKTASGKIRHVMARELFGEVSPA</sequence>
<feature type="domain" description="AMP-dependent synthetase/ligase" evidence="4">
    <location>
        <begin position="34"/>
        <end position="407"/>
    </location>
</feature>
<dbReference type="EMBL" id="AP026367">
    <property type="protein sequence ID" value="BDN84903.1"/>
    <property type="molecule type" value="Genomic_DNA"/>
</dbReference>
<reference evidence="5" key="1">
    <citation type="submission" date="2022-06" db="EMBL/GenBank/DDBJ databases">
        <title>Complete genome sequence of Mycobacterium pseudoshottsii NJB1907-Z4.</title>
        <authorList>
            <person name="Komine T."/>
            <person name="Fukano H."/>
            <person name="Wada S."/>
        </authorList>
    </citation>
    <scope>NUCLEOTIDE SEQUENCE</scope>
    <source>
        <strain evidence="5">NJB1907-Z4</strain>
    </source>
</reference>
<organism evidence="5 6">
    <name type="scientific">Mycobacterium pseudoshottsii</name>
    <dbReference type="NCBI Taxonomy" id="265949"/>
    <lineage>
        <taxon>Bacteria</taxon>
        <taxon>Bacillati</taxon>
        <taxon>Actinomycetota</taxon>
        <taxon>Actinomycetes</taxon>
        <taxon>Mycobacteriales</taxon>
        <taxon>Mycobacteriaceae</taxon>
        <taxon>Mycobacterium</taxon>
        <taxon>Mycobacterium ulcerans group</taxon>
    </lineage>
</organism>
<evidence type="ECO:0000313" key="5">
    <source>
        <dbReference type="EMBL" id="BDN84903.1"/>
    </source>
</evidence>
<dbReference type="GO" id="GO:0070566">
    <property type="term" value="F:adenylyltransferase activity"/>
    <property type="evidence" value="ECO:0007669"/>
    <property type="project" value="TreeGrafter"/>
</dbReference>